<evidence type="ECO:0000313" key="1">
    <source>
        <dbReference type="Proteomes" id="UP000046392"/>
    </source>
</evidence>
<keyword evidence="1" id="KW-1185">Reference proteome</keyword>
<proteinExistence type="predicted"/>
<dbReference type="AlphaFoldDB" id="A0A0N5BRD3"/>
<dbReference type="Proteomes" id="UP000046392">
    <property type="component" value="Unplaced"/>
</dbReference>
<dbReference type="STRING" id="174720.A0A0N5BRD3"/>
<dbReference type="WBParaSite" id="SPAL_0000843400.1">
    <property type="protein sequence ID" value="SPAL_0000843400.1"/>
    <property type="gene ID" value="SPAL_0000843400"/>
</dbReference>
<protein>
    <submittedName>
        <fullName evidence="2">Uncharacterized protein</fullName>
    </submittedName>
</protein>
<evidence type="ECO:0000313" key="2">
    <source>
        <dbReference type="WBParaSite" id="SPAL_0000843400.1"/>
    </source>
</evidence>
<organism evidence="1 2">
    <name type="scientific">Strongyloides papillosus</name>
    <name type="common">Intestinal threadworm</name>
    <dbReference type="NCBI Taxonomy" id="174720"/>
    <lineage>
        <taxon>Eukaryota</taxon>
        <taxon>Metazoa</taxon>
        <taxon>Ecdysozoa</taxon>
        <taxon>Nematoda</taxon>
        <taxon>Chromadorea</taxon>
        <taxon>Rhabditida</taxon>
        <taxon>Tylenchina</taxon>
        <taxon>Panagrolaimomorpha</taxon>
        <taxon>Strongyloidoidea</taxon>
        <taxon>Strongyloididae</taxon>
        <taxon>Strongyloides</taxon>
    </lineage>
</organism>
<name>A0A0N5BRD3_STREA</name>
<accession>A0A0N5BRD3</accession>
<reference evidence="2" key="1">
    <citation type="submission" date="2017-02" db="UniProtKB">
        <authorList>
            <consortium name="WormBaseParasite"/>
        </authorList>
    </citation>
    <scope>IDENTIFICATION</scope>
</reference>
<sequence length="100" mass="11846">MLRRLFRRHTLQVMFCLTNIYRTKESKTVEVFSDSPVSNKDILGITSNIHSIESMTDKLFEYSEDCHEEIPDKIEPNKEIKVEESTKNIRDFLIHNDELD</sequence>